<dbReference type="OrthoDB" id="8775810at2759"/>
<feature type="compositionally biased region" description="Low complexity" evidence="1">
    <location>
        <begin position="194"/>
        <end position="208"/>
    </location>
</feature>
<evidence type="ECO:0000313" key="2">
    <source>
        <dbReference type="EMBL" id="KHJ95543.1"/>
    </source>
</evidence>
<feature type="compositionally biased region" description="Low complexity" evidence="1">
    <location>
        <begin position="133"/>
        <end position="144"/>
    </location>
</feature>
<gene>
    <name evidence="2" type="ORF">OESDEN_04514</name>
</gene>
<dbReference type="EMBL" id="KN549934">
    <property type="protein sequence ID" value="KHJ95543.1"/>
    <property type="molecule type" value="Genomic_DNA"/>
</dbReference>
<evidence type="ECO:0000313" key="3">
    <source>
        <dbReference type="Proteomes" id="UP000053660"/>
    </source>
</evidence>
<keyword evidence="3" id="KW-1185">Reference proteome</keyword>
<reference evidence="2 3" key="1">
    <citation type="submission" date="2014-03" db="EMBL/GenBank/DDBJ databases">
        <title>Draft genome of the hookworm Oesophagostomum dentatum.</title>
        <authorList>
            <person name="Mitreva M."/>
        </authorList>
    </citation>
    <scope>NUCLEOTIDE SEQUENCE [LARGE SCALE GENOMIC DNA]</scope>
    <source>
        <strain evidence="2 3">OD-Hann</strain>
    </source>
</reference>
<dbReference type="InterPro" id="IPR025659">
    <property type="entry name" value="Tubby-like_C"/>
</dbReference>
<accession>A0A0B1TDC2</accession>
<evidence type="ECO:0000256" key="1">
    <source>
        <dbReference type="SAM" id="MobiDB-lite"/>
    </source>
</evidence>
<feature type="compositionally biased region" description="Basic and acidic residues" evidence="1">
    <location>
        <begin position="145"/>
        <end position="160"/>
    </location>
</feature>
<feature type="region of interest" description="Disordered" evidence="1">
    <location>
        <begin position="128"/>
        <end position="217"/>
    </location>
</feature>
<name>A0A0B1TDC2_OESDE</name>
<proteinExistence type="predicted"/>
<feature type="compositionally biased region" description="Polar residues" evidence="1">
    <location>
        <begin position="66"/>
        <end position="81"/>
    </location>
</feature>
<dbReference type="SUPFAM" id="SSF54518">
    <property type="entry name" value="Tubby C-terminal domain-like"/>
    <property type="match status" value="1"/>
</dbReference>
<dbReference type="AlphaFoldDB" id="A0A0B1TDC2"/>
<feature type="non-terminal residue" evidence="2">
    <location>
        <position position="1"/>
    </location>
</feature>
<organism evidence="2 3">
    <name type="scientific">Oesophagostomum dentatum</name>
    <name type="common">Nodular worm</name>
    <dbReference type="NCBI Taxonomy" id="61180"/>
    <lineage>
        <taxon>Eukaryota</taxon>
        <taxon>Metazoa</taxon>
        <taxon>Ecdysozoa</taxon>
        <taxon>Nematoda</taxon>
        <taxon>Chromadorea</taxon>
        <taxon>Rhabditida</taxon>
        <taxon>Rhabditina</taxon>
        <taxon>Rhabditomorpha</taxon>
        <taxon>Strongyloidea</taxon>
        <taxon>Strongylidae</taxon>
        <taxon>Oesophagostomum</taxon>
    </lineage>
</organism>
<sequence length="332" mass="36721">LDFFYRRPLDHPTNLKWTEFPVAKKQEAATSTHVKVVYKTSVLHLQPRQMTIDMAVLGGAHDRPASTLNSRTTSTCTSPATSEGDLDDLAALVSQQRLRDNDGWTREERAFFDRVVSECTSLRAAMDAGGLGTSTSQTTSQAAASKDDSSPARAESRLDDSEQTMSTTSTWHDEIDSLEYIDGADDRDPLIPGTSSAPPSITSAPTISVSKTGQQRENDDIKAHLDKLARIAGQLRSRHADFNPKQDRASINKMRAQMKELLRRVNEIEKKVGTGDVRGEVRQLMRTLEEMKCALGESPASKVTAATPILTMHNKTPFWNEHNQVYQVSCAF</sequence>
<dbReference type="Proteomes" id="UP000053660">
    <property type="component" value="Unassembled WGS sequence"/>
</dbReference>
<feature type="region of interest" description="Disordered" evidence="1">
    <location>
        <begin position="63"/>
        <end position="83"/>
    </location>
</feature>
<protein>
    <submittedName>
        <fullName evidence="2">Uncharacterized protein</fullName>
    </submittedName>
</protein>